<feature type="transmembrane region" description="Helical" evidence="3">
    <location>
        <begin position="118"/>
        <end position="139"/>
    </location>
</feature>
<keyword evidence="3" id="KW-1133">Transmembrane helix</keyword>
<keyword evidence="1" id="KW-0175">Coiled coil</keyword>
<feature type="transmembrane region" description="Helical" evidence="3">
    <location>
        <begin position="705"/>
        <end position="721"/>
    </location>
</feature>
<feature type="transmembrane region" description="Helical" evidence="3">
    <location>
        <begin position="185"/>
        <end position="202"/>
    </location>
</feature>
<name>A0AAD6X9M9_9AGAR</name>
<feature type="transmembrane region" description="Helical" evidence="3">
    <location>
        <begin position="91"/>
        <end position="111"/>
    </location>
</feature>
<feature type="transmembrane region" description="Helical" evidence="3">
    <location>
        <begin position="209"/>
        <end position="229"/>
    </location>
</feature>
<feature type="region of interest" description="Disordered" evidence="2">
    <location>
        <begin position="593"/>
        <end position="654"/>
    </location>
</feature>
<dbReference type="InterPro" id="IPR018823">
    <property type="entry name" value="ArAE_2_N"/>
</dbReference>
<feature type="compositionally biased region" description="Acidic residues" evidence="2">
    <location>
        <begin position="608"/>
        <end position="622"/>
    </location>
</feature>
<evidence type="ECO:0000313" key="7">
    <source>
        <dbReference type="Proteomes" id="UP001218188"/>
    </source>
</evidence>
<evidence type="ECO:0000259" key="5">
    <source>
        <dbReference type="Pfam" id="PF10337"/>
    </source>
</evidence>
<accession>A0AAD6X9M9</accession>
<feature type="transmembrane region" description="Helical" evidence="3">
    <location>
        <begin position="758"/>
        <end position="777"/>
    </location>
</feature>
<gene>
    <name evidence="6" type="ORF">C8F04DRAFT_1389201</name>
</gene>
<dbReference type="AlphaFoldDB" id="A0AAD6X9M9"/>
<feature type="domain" description="Putative ER transporter 6TM N-terminal" evidence="5">
    <location>
        <begin position="50"/>
        <end position="487"/>
    </location>
</feature>
<sequence length="1163" mass="125834">MAAAMSASSDSDEHRARPGTDAAYPIPKTAPTTPQASSGPPGLLTLFSLAWILPALRTRRTLKTTVRSILAFAGSVVLIADTATLQNMGQAGFFGGIIAMLLPPSLALALFVITSGTLLLGMVFGWAWGVAAMVSALHVRDKTLLASRLVAAQKAAIAATSSGVLAQAEIQSLAFHGFFLDSRSSAVYGAFFFIGTFAMAIIRVRAPRFIFFSIYGTIVLDVICTTGPLLPTPNYTLAKLFLLPTCYYLAIAITSLIVIFPESLNHVWLTTLDGAFFGPLTSILTAQSAALETRPSDHAAWAQGVAKSNAARAGLSGALAALGAQIGLIDLEVSVGRLGPSDLKRLAPEIRALGFRAAGLLAFQTAVSTVHADDKKDADALARDTTDATGGSPSTRFAKRRRLVSEREALHNHTLDDLLPILQEASAPLRAAAEAGVVALRHWLASCNLGRWASFFRKRSDEEVEKARAELKKVQDDVQDALKAWRSGTEGRVKLIAPFEKFFDKQTGRLNGEIGIWGARDGKDMFAARSLFICFVFCDTLDAFAARLHRVLSLAVDLDTRRAHPRVWFPSGVGKLWRRLLSRQSMPVVDAGVAPLSLGTEQDPTRFDEEDEDESNGVDGDQDSAQTETVVSEDAEDGKATKAKNPDAREPTSPLGRASVALGSLLHFFVTPEGLFALRYALLSVALWVPAVVPRTAWFYYSNKGLWALIMGQLGLATYAGDAVFGAATRIVGTGLGLLNGMVVWYIAAPGKADGNPYAMVVVMTVFVAPVLFARIASPPAQMMFWLMIGVTTVLVAGFSWLDTHIITIGSQGVGVSVGWRRAVLVIIGFAAAGLMMLFPRPTSARTLVRRTLAATLQELGCIFGQEAEALLSEEARARAGHLEKEEIDYLDEATGDVVSPKERRVRKVSQRVLIVFERLRGLGPSLMAARWEPQVQGLWPGDKYAALHAQEMRFGTSLALLTGALAKLDPTWCSILVHRTPFLNPNLLSDVFSAFDILSHSLETGRPVPASLLPLRERLMYHETFLRLLRRVRSNQVSVSHSEKHEPDSSPPVEDSDDDSHTAELIAGKVDGASIGFEELSLSVLMVHPKFQVRSAHRLIVCIQDEQLPTHSTAVIALGSILAVIDEIMGIVRELCGERTFRQFDALHHDFLGREERIIGTG</sequence>
<feature type="region of interest" description="Disordered" evidence="2">
    <location>
        <begin position="1"/>
        <end position="39"/>
    </location>
</feature>
<keyword evidence="7" id="KW-1185">Reference proteome</keyword>
<feature type="transmembrane region" description="Helical" evidence="3">
    <location>
        <begin position="68"/>
        <end position="85"/>
    </location>
</feature>
<protein>
    <recommendedName>
        <fullName evidence="8">ER transporter 6TM N-terminal domain-containing protein</fullName>
    </recommendedName>
</protein>
<keyword evidence="3" id="KW-0472">Membrane</keyword>
<proteinExistence type="predicted"/>
<feature type="transmembrane region" description="Helical" evidence="3">
    <location>
        <begin position="783"/>
        <end position="802"/>
    </location>
</feature>
<feature type="transmembrane region" description="Helical" evidence="3">
    <location>
        <begin position="241"/>
        <end position="260"/>
    </location>
</feature>
<reference evidence="6" key="1">
    <citation type="submission" date="2023-03" db="EMBL/GenBank/DDBJ databases">
        <title>Massive genome expansion in bonnet fungi (Mycena s.s.) driven by repeated elements and novel gene families across ecological guilds.</title>
        <authorList>
            <consortium name="Lawrence Berkeley National Laboratory"/>
            <person name="Harder C.B."/>
            <person name="Miyauchi S."/>
            <person name="Viragh M."/>
            <person name="Kuo A."/>
            <person name="Thoen E."/>
            <person name="Andreopoulos B."/>
            <person name="Lu D."/>
            <person name="Skrede I."/>
            <person name="Drula E."/>
            <person name="Henrissat B."/>
            <person name="Morin E."/>
            <person name="Kohler A."/>
            <person name="Barry K."/>
            <person name="LaButti K."/>
            <person name="Morin E."/>
            <person name="Salamov A."/>
            <person name="Lipzen A."/>
            <person name="Mereny Z."/>
            <person name="Hegedus B."/>
            <person name="Baldrian P."/>
            <person name="Stursova M."/>
            <person name="Weitz H."/>
            <person name="Taylor A."/>
            <person name="Grigoriev I.V."/>
            <person name="Nagy L.G."/>
            <person name="Martin F."/>
            <person name="Kauserud H."/>
        </authorList>
    </citation>
    <scope>NUCLEOTIDE SEQUENCE</scope>
    <source>
        <strain evidence="6">CBHHK200</strain>
    </source>
</reference>
<feature type="domain" description="DUF2421" evidence="4">
    <location>
        <begin position="840"/>
        <end position="1140"/>
    </location>
</feature>
<feature type="coiled-coil region" evidence="1">
    <location>
        <begin position="457"/>
        <end position="484"/>
    </location>
</feature>
<comment type="caution">
    <text evidence="6">The sequence shown here is derived from an EMBL/GenBank/DDBJ whole genome shotgun (WGS) entry which is preliminary data.</text>
</comment>
<feature type="transmembrane region" description="Helical" evidence="3">
    <location>
        <begin position="676"/>
        <end position="693"/>
    </location>
</feature>
<dbReference type="Proteomes" id="UP001218188">
    <property type="component" value="Unassembled WGS sequence"/>
</dbReference>
<dbReference type="PANTHER" id="PTHR37994">
    <property type="entry name" value="ARAE_2_N DOMAIN-CONTAINING PROTEIN-RELATED"/>
    <property type="match status" value="1"/>
</dbReference>
<feature type="compositionally biased region" description="Basic and acidic residues" evidence="2">
    <location>
        <begin position="637"/>
        <end position="650"/>
    </location>
</feature>
<dbReference type="Pfam" id="PF10334">
    <property type="entry name" value="BRE4"/>
    <property type="match status" value="1"/>
</dbReference>
<feature type="transmembrane region" description="Helical" evidence="3">
    <location>
        <begin position="823"/>
        <end position="840"/>
    </location>
</feature>
<dbReference type="EMBL" id="JARJCM010000007">
    <property type="protein sequence ID" value="KAJ7044303.1"/>
    <property type="molecule type" value="Genomic_DNA"/>
</dbReference>
<evidence type="ECO:0000259" key="4">
    <source>
        <dbReference type="Pfam" id="PF10334"/>
    </source>
</evidence>
<organism evidence="6 7">
    <name type="scientific">Mycena alexandri</name>
    <dbReference type="NCBI Taxonomy" id="1745969"/>
    <lineage>
        <taxon>Eukaryota</taxon>
        <taxon>Fungi</taxon>
        <taxon>Dikarya</taxon>
        <taxon>Basidiomycota</taxon>
        <taxon>Agaricomycotina</taxon>
        <taxon>Agaricomycetes</taxon>
        <taxon>Agaricomycetidae</taxon>
        <taxon>Agaricales</taxon>
        <taxon>Marasmiineae</taxon>
        <taxon>Mycenaceae</taxon>
        <taxon>Mycena</taxon>
    </lineage>
</organism>
<dbReference type="InterPro" id="IPR018820">
    <property type="entry name" value="BRE4-related_DUF2421"/>
</dbReference>
<keyword evidence="3" id="KW-0812">Transmembrane</keyword>
<evidence type="ECO:0000256" key="3">
    <source>
        <dbReference type="SAM" id="Phobius"/>
    </source>
</evidence>
<dbReference type="Pfam" id="PF10337">
    <property type="entry name" value="ArAE_2_N"/>
    <property type="match status" value="1"/>
</dbReference>
<evidence type="ECO:0000256" key="1">
    <source>
        <dbReference type="SAM" id="Coils"/>
    </source>
</evidence>
<evidence type="ECO:0000313" key="6">
    <source>
        <dbReference type="EMBL" id="KAJ7044303.1"/>
    </source>
</evidence>
<dbReference type="PANTHER" id="PTHR37994:SF3">
    <property type="entry name" value="ER TRANSPORTER 6TM N-TERMINAL DOMAIN-CONTAINING PROTEIN"/>
    <property type="match status" value="1"/>
</dbReference>
<evidence type="ECO:0000256" key="2">
    <source>
        <dbReference type="SAM" id="MobiDB-lite"/>
    </source>
</evidence>
<feature type="region of interest" description="Disordered" evidence="2">
    <location>
        <begin position="1039"/>
        <end position="1061"/>
    </location>
</feature>
<evidence type="ECO:0008006" key="8">
    <source>
        <dbReference type="Google" id="ProtNLM"/>
    </source>
</evidence>
<feature type="transmembrane region" description="Helical" evidence="3">
    <location>
        <begin position="727"/>
        <end position="746"/>
    </location>
</feature>